<dbReference type="SUPFAM" id="SSF55729">
    <property type="entry name" value="Acyl-CoA N-acyltransferases (Nat)"/>
    <property type="match status" value="1"/>
</dbReference>
<dbReference type="OrthoDB" id="5459937at2"/>
<dbReference type="Pfam" id="PF13420">
    <property type="entry name" value="Acetyltransf_4"/>
    <property type="match status" value="1"/>
</dbReference>
<dbReference type="EMBL" id="APNK01000002">
    <property type="protein sequence ID" value="KEZ78993.1"/>
    <property type="molecule type" value="Genomic_DNA"/>
</dbReference>
<organism evidence="2 3">
    <name type="scientific">Salinisphaera hydrothermalis (strain C41B8)</name>
    <dbReference type="NCBI Taxonomy" id="1304275"/>
    <lineage>
        <taxon>Bacteria</taxon>
        <taxon>Pseudomonadati</taxon>
        <taxon>Pseudomonadota</taxon>
        <taxon>Gammaproteobacteria</taxon>
        <taxon>Salinisphaerales</taxon>
        <taxon>Salinisphaeraceae</taxon>
        <taxon>Salinisphaera</taxon>
    </lineage>
</organism>
<dbReference type="eggNOG" id="COG1247">
    <property type="taxonomic scope" value="Bacteria"/>
</dbReference>
<protein>
    <submittedName>
        <fullName evidence="2">Phosphinothricin acetyltransferase</fullName>
    </submittedName>
</protein>
<name>A0A084IQK9_SALHC</name>
<evidence type="ECO:0000313" key="2">
    <source>
        <dbReference type="EMBL" id="KEZ78993.1"/>
    </source>
</evidence>
<accession>A0A084IQK9</accession>
<dbReference type="InterPro" id="IPR000182">
    <property type="entry name" value="GNAT_dom"/>
</dbReference>
<dbReference type="GO" id="GO:0016747">
    <property type="term" value="F:acyltransferase activity, transferring groups other than amino-acyl groups"/>
    <property type="evidence" value="ECO:0007669"/>
    <property type="project" value="InterPro"/>
</dbReference>
<sequence>MTSVSPPERATTTIRRVRPTDGPALSAIYAPFVTDSAISFEYEAPDGDTMAQRALVIDATHAWLVAECNGQCLGYAYAGEFRSREAYRGTVEVSVYLHQAARGRSLGARLYHALFAILADQGRRMAIAVVTVPNPVSVRFHEQLGFRRIGVIEAAGYKFGRAHDVAYYQREIGQDGRDCS</sequence>
<dbReference type="Gene3D" id="3.40.630.30">
    <property type="match status" value="1"/>
</dbReference>
<keyword evidence="2" id="KW-0808">Transferase</keyword>
<dbReference type="AlphaFoldDB" id="A0A084IQK9"/>
<dbReference type="STRING" id="1304275.C41B8_02647"/>
<dbReference type="Proteomes" id="UP000028302">
    <property type="component" value="Unassembled WGS sequence"/>
</dbReference>
<dbReference type="PROSITE" id="PS51186">
    <property type="entry name" value="GNAT"/>
    <property type="match status" value="1"/>
</dbReference>
<dbReference type="PANTHER" id="PTHR43072:SF8">
    <property type="entry name" value="ACYLTRANSFERASE FABY-RELATED"/>
    <property type="match status" value="1"/>
</dbReference>
<proteinExistence type="predicted"/>
<reference evidence="2 3" key="1">
    <citation type="submission" date="2013-03" db="EMBL/GenBank/DDBJ databases">
        <title>Salinisphaera hydrothermalis C41B8 Genome Sequencing.</title>
        <authorList>
            <person name="Li C."/>
            <person name="Lai Q."/>
            <person name="Shao Z."/>
        </authorList>
    </citation>
    <scope>NUCLEOTIDE SEQUENCE [LARGE SCALE GENOMIC DNA]</scope>
    <source>
        <strain evidence="2 3">C41B8</strain>
    </source>
</reference>
<feature type="domain" description="N-acetyltransferase" evidence="1">
    <location>
        <begin position="12"/>
        <end position="173"/>
    </location>
</feature>
<gene>
    <name evidence="2" type="ORF">C41B8_02647</name>
</gene>
<comment type="caution">
    <text evidence="2">The sequence shown here is derived from an EMBL/GenBank/DDBJ whole genome shotgun (WGS) entry which is preliminary data.</text>
</comment>
<evidence type="ECO:0000313" key="3">
    <source>
        <dbReference type="Proteomes" id="UP000028302"/>
    </source>
</evidence>
<dbReference type="PANTHER" id="PTHR43072">
    <property type="entry name" value="N-ACETYLTRANSFERASE"/>
    <property type="match status" value="1"/>
</dbReference>
<dbReference type="RefSeq" id="WP_084188403.1">
    <property type="nucleotide sequence ID" value="NZ_APNK01000002.1"/>
</dbReference>
<keyword evidence="3" id="KW-1185">Reference proteome</keyword>
<evidence type="ECO:0000259" key="1">
    <source>
        <dbReference type="PROSITE" id="PS51186"/>
    </source>
</evidence>
<dbReference type="InterPro" id="IPR016181">
    <property type="entry name" value="Acyl_CoA_acyltransferase"/>
</dbReference>
<dbReference type="CDD" id="cd04301">
    <property type="entry name" value="NAT_SF"/>
    <property type="match status" value="1"/>
</dbReference>